<feature type="domain" description="CNH" evidence="3">
    <location>
        <begin position="581"/>
        <end position="891"/>
    </location>
</feature>
<dbReference type="InterPro" id="IPR052233">
    <property type="entry name" value="Rho-type_GEFs"/>
</dbReference>
<name>A0A1E4SV26_9ASCO</name>
<dbReference type="GO" id="GO:0005085">
    <property type="term" value="F:guanyl-nucleotide exchange factor activity"/>
    <property type="evidence" value="ECO:0007669"/>
    <property type="project" value="UniProtKB-KW"/>
</dbReference>
<reference evidence="5" key="1">
    <citation type="submission" date="2016-04" db="EMBL/GenBank/DDBJ databases">
        <title>Comparative genomics of biotechnologically important yeasts.</title>
        <authorList>
            <consortium name="DOE Joint Genome Institute"/>
            <person name="Riley R."/>
            <person name="Haridas S."/>
            <person name="Wolfe K.H."/>
            <person name="Lopes M.R."/>
            <person name="Hittinger C.T."/>
            <person name="Goker M."/>
            <person name="Salamov A."/>
            <person name="Wisecaver J."/>
            <person name="Long T.M."/>
            <person name="Aerts A.L."/>
            <person name="Barry K."/>
            <person name="Choi C."/>
            <person name="Clum A."/>
            <person name="Coughlan A.Y."/>
            <person name="Deshpande S."/>
            <person name="Douglass A.P."/>
            <person name="Hanson S.J."/>
            <person name="Klenk H.-P."/>
            <person name="Labutti K."/>
            <person name="Lapidus A."/>
            <person name="Lindquist E."/>
            <person name="Lipzen A."/>
            <person name="Meier-Kolthoff J.P."/>
            <person name="Ohm R.A."/>
            <person name="Otillar R.P."/>
            <person name="Pangilinan J."/>
            <person name="Peng Y."/>
            <person name="Rokas A."/>
            <person name="Rosa C.A."/>
            <person name="Scheuner C."/>
            <person name="Sibirny A.A."/>
            <person name="Slot J.C."/>
            <person name="Stielow J.B."/>
            <person name="Sun H."/>
            <person name="Kurtzman C.P."/>
            <person name="Blackwell M."/>
            <person name="Grigoriev I.V."/>
            <person name="Jeffries T.W."/>
        </authorList>
    </citation>
    <scope>NUCLEOTIDE SEQUENCE [LARGE SCALE GENOMIC DNA]</scope>
    <source>
        <strain evidence="5">NRRL YB-2248</strain>
    </source>
</reference>
<dbReference type="OrthoDB" id="3993235at2759"/>
<dbReference type="EMBL" id="KV453865">
    <property type="protein sequence ID" value="ODV83358.1"/>
    <property type="molecule type" value="Genomic_DNA"/>
</dbReference>
<evidence type="ECO:0000259" key="3">
    <source>
        <dbReference type="PROSITE" id="PS50219"/>
    </source>
</evidence>
<dbReference type="Proteomes" id="UP000094801">
    <property type="component" value="Unassembled WGS sequence"/>
</dbReference>
<dbReference type="Pfam" id="PF00780">
    <property type="entry name" value="CNH"/>
    <property type="match status" value="1"/>
</dbReference>
<keyword evidence="5" id="KW-1185">Reference proteome</keyword>
<dbReference type="PANTHER" id="PTHR46572:SF1">
    <property type="entry name" value="RHO1 GUANINE NUCLEOTIDE EXCHANGE FACTOR TUS1"/>
    <property type="match status" value="1"/>
</dbReference>
<evidence type="ECO:0000256" key="2">
    <source>
        <dbReference type="SAM" id="MobiDB-lite"/>
    </source>
</evidence>
<evidence type="ECO:0000256" key="1">
    <source>
        <dbReference type="ARBA" id="ARBA00022658"/>
    </source>
</evidence>
<feature type="region of interest" description="Disordered" evidence="2">
    <location>
        <begin position="1"/>
        <end position="39"/>
    </location>
</feature>
<feature type="region of interest" description="Disordered" evidence="2">
    <location>
        <begin position="99"/>
        <end position="135"/>
    </location>
</feature>
<feature type="compositionally biased region" description="Low complexity" evidence="2">
    <location>
        <begin position="102"/>
        <end position="127"/>
    </location>
</feature>
<gene>
    <name evidence="4" type="ORF">CANARDRAFT_203521</name>
</gene>
<proteinExistence type="predicted"/>
<dbReference type="PANTHER" id="PTHR46572">
    <property type="entry name" value="RHO1 GDP-GTP EXCHANGE PROTEIN 1-RELATED"/>
    <property type="match status" value="1"/>
</dbReference>
<keyword evidence="1" id="KW-0344">Guanine-nucleotide releasing factor</keyword>
<dbReference type="PROSITE" id="PS50219">
    <property type="entry name" value="CNH"/>
    <property type="match status" value="1"/>
</dbReference>
<dbReference type="AlphaFoldDB" id="A0A1E4SV26"/>
<sequence>MFRSTNQDSIKLDARRTRDSNINGSTSPPIDPVNVLTPDRRSSFFKPQLTLKSQRTLYDASISAQSHKRRDSLEEDEMLDSVGSLEFYNRKGSKVASDAFDKSAGSSQSSSSGKKSNGSSSSSSKASRTSRVIGASPILKQNLPTDVMIIVDSRPPGMKHNLDKFDGKQYTEFWHLETEESRKLIEWNKLEFHRQNRIFELFLVLRRFRVNLKRMVTHYGPAFKNAKNLTPNHNADYQKTFIPLNALFDYLEKLVSKRLAPAFDNHFFVNDKYVLEVFRNWIVKLESDYEYISRSLVYLAKVSASESVKDWIERVSKEDPFAINNQYLASAKSLFLSYFLQVFGPIRLMFVDLLKLYQKLEDQQAIDLATEIRDHLSKINLISDYTSNLNTKIDLNEKLVCTDYLYLEMVDLFNKDRKMRVPIDISSKSISTWDPSILYLLDNYFLPLAKSESRGSVVYTLNKTPIALQYMTAEAQSDGTPKYLSIKDSGNRTSHIFRFEKKDSPTAFTNFVKDLPIYRTELFKKLNNSHELKLINGTSFLKDVVKDPFPMPPIEPQELDPVFNAIQLAKFKPNSMPPIAATEVLCIDCFIMSSEWHFIVGASDGLYMGRPDQPTTWKKITSHHDVKKLIVLDHSMCFFQSGDSLLKVPISALVKAFLDNVQAQSSCEVVKKMINSFEIGSQQVRQGPYKLDSPFLFCWKDRKIEFTAVTKETKYRINFKSMKATFAVTGLQFLYPDEFVISHVSEANPIFYISDLNSMANTHIHKNDEEDKDFKARLRNQKPIATFKYPLSNSPGVSGDYDFITVYSKSCMFVTFNKENKTYSRSRNEIIRFNFNCVQAVFDPQDGSLILVGEQNVEIWNIHQDRQVKSELTSCFVGASVRILSTVPGKVIFSVVQGKSGMNGRENQLILHLRKKRTVK</sequence>
<organism evidence="4 5">
    <name type="scientific">[Candida] arabinofermentans NRRL YB-2248</name>
    <dbReference type="NCBI Taxonomy" id="983967"/>
    <lineage>
        <taxon>Eukaryota</taxon>
        <taxon>Fungi</taxon>
        <taxon>Dikarya</taxon>
        <taxon>Ascomycota</taxon>
        <taxon>Saccharomycotina</taxon>
        <taxon>Pichiomycetes</taxon>
        <taxon>Pichiales</taxon>
        <taxon>Pichiaceae</taxon>
        <taxon>Ogataea</taxon>
        <taxon>Ogataea/Candida clade</taxon>
    </lineage>
</organism>
<feature type="compositionally biased region" description="Basic and acidic residues" evidence="2">
    <location>
        <begin position="10"/>
        <end position="19"/>
    </location>
</feature>
<evidence type="ECO:0000313" key="5">
    <source>
        <dbReference type="Proteomes" id="UP000094801"/>
    </source>
</evidence>
<evidence type="ECO:0000313" key="4">
    <source>
        <dbReference type="EMBL" id="ODV83358.1"/>
    </source>
</evidence>
<accession>A0A1E4SV26</accession>
<protein>
    <recommendedName>
        <fullName evidence="3">CNH domain-containing protein</fullName>
    </recommendedName>
</protein>
<dbReference type="InterPro" id="IPR001180">
    <property type="entry name" value="CNH_dom"/>
</dbReference>